<proteinExistence type="predicted"/>
<sequence length="168" mass="18971">MLLGEAASINLELLPDSPDLILEHITEFFPFALPISDRKQTRTVVAALRKIFSFTQLSSSYFYDNKEPLPLDPSDLIDTFKGQFPITDYDSLSCLSELKANTTTKLDLLPKLEELTSYVKDNIPDIAAQVSITDYNIASQTIRAIQDHFNFTLIPNYLIDLPDLPMPE</sequence>
<protein>
    <submittedName>
        <fullName evidence="1">40368_t:CDS:1</fullName>
    </submittedName>
</protein>
<comment type="caution">
    <text evidence="1">The sequence shown here is derived from an EMBL/GenBank/DDBJ whole genome shotgun (WGS) entry which is preliminary data.</text>
</comment>
<evidence type="ECO:0000313" key="1">
    <source>
        <dbReference type="EMBL" id="CAG8774980.1"/>
    </source>
</evidence>
<dbReference type="EMBL" id="CAJVQB010015513">
    <property type="protein sequence ID" value="CAG8774980.1"/>
    <property type="molecule type" value="Genomic_DNA"/>
</dbReference>
<accession>A0ABN7VJN6</accession>
<organism evidence="1 2">
    <name type="scientific">Gigaspora margarita</name>
    <dbReference type="NCBI Taxonomy" id="4874"/>
    <lineage>
        <taxon>Eukaryota</taxon>
        <taxon>Fungi</taxon>
        <taxon>Fungi incertae sedis</taxon>
        <taxon>Mucoromycota</taxon>
        <taxon>Glomeromycotina</taxon>
        <taxon>Glomeromycetes</taxon>
        <taxon>Diversisporales</taxon>
        <taxon>Gigasporaceae</taxon>
        <taxon>Gigaspora</taxon>
    </lineage>
</organism>
<keyword evidence="2" id="KW-1185">Reference proteome</keyword>
<dbReference type="Proteomes" id="UP000789901">
    <property type="component" value="Unassembled WGS sequence"/>
</dbReference>
<reference evidence="1 2" key="1">
    <citation type="submission" date="2021-06" db="EMBL/GenBank/DDBJ databases">
        <authorList>
            <person name="Kallberg Y."/>
            <person name="Tangrot J."/>
            <person name="Rosling A."/>
        </authorList>
    </citation>
    <scope>NUCLEOTIDE SEQUENCE [LARGE SCALE GENOMIC DNA]</scope>
    <source>
        <strain evidence="1 2">120-4 pot B 10/14</strain>
    </source>
</reference>
<name>A0ABN7VJN6_GIGMA</name>
<gene>
    <name evidence="1" type="ORF">GMARGA_LOCUS18964</name>
</gene>
<evidence type="ECO:0000313" key="2">
    <source>
        <dbReference type="Proteomes" id="UP000789901"/>
    </source>
</evidence>